<proteinExistence type="predicted"/>
<dbReference type="PANTHER" id="PTHR37558:SF1">
    <property type="entry name" value="HTH CENPB-TYPE DOMAIN-CONTAINING PROTEIN"/>
    <property type="match status" value="1"/>
</dbReference>
<evidence type="ECO:0000313" key="3">
    <source>
        <dbReference type="Proteomes" id="UP000481153"/>
    </source>
</evidence>
<evidence type="ECO:0000256" key="1">
    <source>
        <dbReference type="SAM" id="Coils"/>
    </source>
</evidence>
<feature type="coiled-coil region" evidence="1">
    <location>
        <begin position="177"/>
        <end position="212"/>
    </location>
</feature>
<accession>A0A6G0XU46</accession>
<dbReference type="VEuPathDB" id="FungiDB:AeMF1_021426"/>
<keyword evidence="3" id="KW-1185">Reference proteome</keyword>
<evidence type="ECO:0000313" key="2">
    <source>
        <dbReference type="EMBL" id="KAF0744167.1"/>
    </source>
</evidence>
<evidence type="ECO:0008006" key="4">
    <source>
        <dbReference type="Google" id="ProtNLM"/>
    </source>
</evidence>
<dbReference type="PANTHER" id="PTHR37558">
    <property type="entry name" value="HTH CENPB-TYPE DOMAIN-CONTAINING PROTEIN"/>
    <property type="match status" value="1"/>
</dbReference>
<comment type="caution">
    <text evidence="2">The sequence shown here is derived from an EMBL/GenBank/DDBJ whole genome shotgun (WGS) entry which is preliminary data.</text>
</comment>
<name>A0A6G0XU46_9STRA</name>
<reference evidence="2 3" key="1">
    <citation type="submission" date="2019-07" db="EMBL/GenBank/DDBJ databases">
        <title>Genomics analysis of Aphanomyces spp. identifies a new class of oomycete effector associated with host adaptation.</title>
        <authorList>
            <person name="Gaulin E."/>
        </authorList>
    </citation>
    <scope>NUCLEOTIDE SEQUENCE [LARGE SCALE GENOMIC DNA]</scope>
    <source>
        <strain evidence="2 3">ATCC 201684</strain>
    </source>
</reference>
<dbReference type="Proteomes" id="UP000481153">
    <property type="component" value="Unassembled WGS sequence"/>
</dbReference>
<gene>
    <name evidence="2" type="ORF">Ae201684_001308</name>
</gene>
<keyword evidence="1" id="KW-0175">Coiled coil</keyword>
<dbReference type="EMBL" id="VJMJ01000010">
    <property type="protein sequence ID" value="KAF0744167.1"/>
    <property type="molecule type" value="Genomic_DNA"/>
</dbReference>
<sequence length="228" mass="26226">METSSTTLNGPALKKRKTQVRFNSESDLALVKETIARNPYAAEFGKKREVWDEVASAVGAHFAGLDIDGRRCRERCMLLSDTYAKHQKTMETMSGVEEEIAEIDEYLAEILELREEESRRASNRKQAMKSKEQIDQDIGAAIRDEAMKAMSQRKKKDLSKSFNSDLVEIMARRDTTAKEIEENRLRIEERRLAIEEKRAASEEQRYELEKQERIALLNLIGKLIDKLG</sequence>
<organism evidence="2 3">
    <name type="scientific">Aphanomyces euteiches</name>
    <dbReference type="NCBI Taxonomy" id="100861"/>
    <lineage>
        <taxon>Eukaryota</taxon>
        <taxon>Sar</taxon>
        <taxon>Stramenopiles</taxon>
        <taxon>Oomycota</taxon>
        <taxon>Saprolegniomycetes</taxon>
        <taxon>Saprolegniales</taxon>
        <taxon>Verrucalvaceae</taxon>
        <taxon>Aphanomyces</taxon>
    </lineage>
</organism>
<dbReference type="AlphaFoldDB" id="A0A6G0XU46"/>
<protein>
    <recommendedName>
        <fullName evidence="4">Myb-like domain-containing protein</fullName>
    </recommendedName>
</protein>